<dbReference type="GeneID" id="70183028"/>
<sequence length="62" mass="6809">MKEGEQKTTSGHEWQRQLYLAITRHCPGCCCCGASSFFHRSLCSCPVPRPGCGAHTHTRTGT</sequence>
<evidence type="ECO:0000313" key="1">
    <source>
        <dbReference type="EMBL" id="KAH7032742.1"/>
    </source>
</evidence>
<proteinExistence type="predicted"/>
<accession>A0A9P9BUX7</accession>
<dbReference type="RefSeq" id="XP_046013574.1">
    <property type="nucleotide sequence ID" value="XM_046153482.1"/>
</dbReference>
<keyword evidence="2" id="KW-1185">Reference proteome</keyword>
<dbReference type="Proteomes" id="UP000756346">
    <property type="component" value="Unassembled WGS sequence"/>
</dbReference>
<gene>
    <name evidence="1" type="ORF">B0I36DRAFT_319952</name>
</gene>
<comment type="caution">
    <text evidence="1">The sequence shown here is derived from an EMBL/GenBank/DDBJ whole genome shotgun (WGS) entry which is preliminary data.</text>
</comment>
<dbReference type="AlphaFoldDB" id="A0A9P9BUX7"/>
<reference evidence="1" key="1">
    <citation type="journal article" date="2021" name="Nat. Commun.">
        <title>Genetic determinants of endophytism in the Arabidopsis root mycobiome.</title>
        <authorList>
            <person name="Mesny F."/>
            <person name="Miyauchi S."/>
            <person name="Thiergart T."/>
            <person name="Pickel B."/>
            <person name="Atanasova L."/>
            <person name="Karlsson M."/>
            <person name="Huettel B."/>
            <person name="Barry K.W."/>
            <person name="Haridas S."/>
            <person name="Chen C."/>
            <person name="Bauer D."/>
            <person name="Andreopoulos W."/>
            <person name="Pangilinan J."/>
            <person name="LaButti K."/>
            <person name="Riley R."/>
            <person name="Lipzen A."/>
            <person name="Clum A."/>
            <person name="Drula E."/>
            <person name="Henrissat B."/>
            <person name="Kohler A."/>
            <person name="Grigoriev I.V."/>
            <person name="Martin F.M."/>
            <person name="Hacquard S."/>
        </authorList>
    </citation>
    <scope>NUCLEOTIDE SEQUENCE</scope>
    <source>
        <strain evidence="1">MPI-CAGE-CH-0230</strain>
    </source>
</reference>
<dbReference type="EMBL" id="JAGTJQ010000004">
    <property type="protein sequence ID" value="KAH7032742.1"/>
    <property type="molecule type" value="Genomic_DNA"/>
</dbReference>
<organism evidence="1 2">
    <name type="scientific">Microdochium trichocladiopsis</name>
    <dbReference type="NCBI Taxonomy" id="1682393"/>
    <lineage>
        <taxon>Eukaryota</taxon>
        <taxon>Fungi</taxon>
        <taxon>Dikarya</taxon>
        <taxon>Ascomycota</taxon>
        <taxon>Pezizomycotina</taxon>
        <taxon>Sordariomycetes</taxon>
        <taxon>Xylariomycetidae</taxon>
        <taxon>Xylariales</taxon>
        <taxon>Microdochiaceae</taxon>
        <taxon>Microdochium</taxon>
    </lineage>
</organism>
<protein>
    <submittedName>
        <fullName evidence="1">Uncharacterized protein</fullName>
    </submittedName>
</protein>
<name>A0A9P9BUX7_9PEZI</name>
<evidence type="ECO:0000313" key="2">
    <source>
        <dbReference type="Proteomes" id="UP000756346"/>
    </source>
</evidence>